<evidence type="ECO:0000313" key="10">
    <source>
        <dbReference type="Proteomes" id="UP000273326"/>
    </source>
</evidence>
<feature type="binding site" evidence="6">
    <location>
        <begin position="17"/>
        <end position="19"/>
    </location>
    <ligand>
        <name>FMN</name>
        <dbReference type="ChEBI" id="CHEBI:58210"/>
    </ligand>
</feature>
<name>A0A3S9HAJ7_9LACT</name>
<evidence type="ECO:0000256" key="3">
    <source>
        <dbReference type="ARBA" id="ARBA00023002"/>
    </source>
</evidence>
<dbReference type="OrthoDB" id="9798454at2"/>
<dbReference type="GO" id="GO:0016655">
    <property type="term" value="F:oxidoreductase activity, acting on NAD(P)H, quinone or similar compound as acceptor"/>
    <property type="evidence" value="ECO:0007669"/>
    <property type="project" value="InterPro"/>
</dbReference>
<dbReference type="PANTHER" id="PTHR43741">
    <property type="entry name" value="FMN-DEPENDENT NADH-AZOREDUCTASE 1"/>
    <property type="match status" value="1"/>
</dbReference>
<dbReference type="GO" id="GO:0016652">
    <property type="term" value="F:oxidoreductase activity, acting on NAD(P)H as acceptor"/>
    <property type="evidence" value="ECO:0007669"/>
    <property type="project" value="UniProtKB-UniRule"/>
</dbReference>
<comment type="function">
    <text evidence="6">Also exhibits azoreductase activity. Catalyzes the reductive cleavage of the azo bond in aromatic azo compounds to the corresponding amines.</text>
</comment>
<evidence type="ECO:0000256" key="2">
    <source>
        <dbReference type="ARBA" id="ARBA00022643"/>
    </source>
</evidence>
<dbReference type="GO" id="GO:0009055">
    <property type="term" value="F:electron transfer activity"/>
    <property type="evidence" value="ECO:0007669"/>
    <property type="project" value="UniProtKB-UniRule"/>
</dbReference>
<organism evidence="9 10">
    <name type="scientific">Jeotgalibaca ciconiae</name>
    <dbReference type="NCBI Taxonomy" id="2496265"/>
    <lineage>
        <taxon>Bacteria</taxon>
        <taxon>Bacillati</taxon>
        <taxon>Bacillota</taxon>
        <taxon>Bacilli</taxon>
        <taxon>Lactobacillales</taxon>
        <taxon>Carnobacteriaceae</taxon>
        <taxon>Jeotgalibaca</taxon>
    </lineage>
</organism>
<dbReference type="NCBIfam" id="NF010075">
    <property type="entry name" value="PRK13556.1"/>
    <property type="match status" value="1"/>
</dbReference>
<dbReference type="SUPFAM" id="SSF52218">
    <property type="entry name" value="Flavoproteins"/>
    <property type="match status" value="1"/>
</dbReference>
<keyword evidence="3 6" id="KW-0560">Oxidoreductase</keyword>
<protein>
    <recommendedName>
        <fullName evidence="6">FMN dependent NADH:quinone oxidoreductase</fullName>
        <ecNumber evidence="6">1.6.5.-</ecNumber>
    </recommendedName>
    <alternativeName>
        <fullName evidence="6">Azo-dye reductase</fullName>
    </alternativeName>
    <alternativeName>
        <fullName evidence="6">FMN-dependent NADH-azo compound oxidoreductase</fullName>
    </alternativeName>
    <alternativeName>
        <fullName evidence="6">FMN-dependent NADH-azoreductase</fullName>
        <ecNumber evidence="6">1.7.1.17</ecNumber>
    </alternativeName>
</protein>
<evidence type="ECO:0000256" key="1">
    <source>
        <dbReference type="ARBA" id="ARBA00022630"/>
    </source>
</evidence>
<evidence type="ECO:0000256" key="5">
    <source>
        <dbReference type="ARBA" id="ARBA00048542"/>
    </source>
</evidence>
<dbReference type="Pfam" id="PF02525">
    <property type="entry name" value="Flavodoxin_2"/>
    <property type="match status" value="1"/>
</dbReference>
<dbReference type="InterPro" id="IPR023048">
    <property type="entry name" value="NADH:quinone_OxRdtase_FMN_depd"/>
</dbReference>
<dbReference type="InterPro" id="IPR050104">
    <property type="entry name" value="FMN-dep_NADH:Q_OxRdtase_AzoR1"/>
</dbReference>
<dbReference type="Gene3D" id="3.40.50.360">
    <property type="match status" value="1"/>
</dbReference>
<dbReference type="InterPro" id="IPR003680">
    <property type="entry name" value="Flavodoxin_fold"/>
</dbReference>
<accession>A0A3S9HAJ7</accession>
<comment type="cofactor">
    <cofactor evidence="6">
        <name>FMN</name>
        <dbReference type="ChEBI" id="CHEBI:58210"/>
    </cofactor>
    <text evidence="6">Binds 1 FMN per subunit.</text>
</comment>
<comment type="catalytic activity">
    <reaction evidence="5">
        <text>N,N-dimethyl-1,4-phenylenediamine + anthranilate + 2 NAD(+) = 2-(4-dimethylaminophenyl)diazenylbenzoate + 2 NADH + 2 H(+)</text>
        <dbReference type="Rhea" id="RHEA:55872"/>
        <dbReference type="ChEBI" id="CHEBI:15378"/>
        <dbReference type="ChEBI" id="CHEBI:15783"/>
        <dbReference type="ChEBI" id="CHEBI:16567"/>
        <dbReference type="ChEBI" id="CHEBI:57540"/>
        <dbReference type="ChEBI" id="CHEBI:57945"/>
        <dbReference type="ChEBI" id="CHEBI:71579"/>
        <dbReference type="EC" id="1.7.1.17"/>
    </reaction>
    <physiologicalReaction direction="right-to-left" evidence="5">
        <dbReference type="Rhea" id="RHEA:55874"/>
    </physiologicalReaction>
</comment>
<dbReference type="RefSeq" id="WP_126109753.1">
    <property type="nucleotide sequence ID" value="NZ_CP034465.1"/>
</dbReference>
<keyword evidence="4 6" id="KW-0520">NAD</keyword>
<evidence type="ECO:0000256" key="6">
    <source>
        <dbReference type="HAMAP-Rule" id="MF_01216"/>
    </source>
</evidence>
<keyword evidence="1 6" id="KW-0285">Flavoprotein</keyword>
<evidence type="ECO:0000313" key="9">
    <source>
        <dbReference type="EMBL" id="AZP04388.1"/>
    </source>
</evidence>
<comment type="subunit">
    <text evidence="6">Homodimer.</text>
</comment>
<comment type="catalytic activity">
    <reaction evidence="6">
        <text>2 a quinone + NADH + H(+) = 2 a 1,4-benzosemiquinone + NAD(+)</text>
        <dbReference type="Rhea" id="RHEA:65952"/>
        <dbReference type="ChEBI" id="CHEBI:15378"/>
        <dbReference type="ChEBI" id="CHEBI:57540"/>
        <dbReference type="ChEBI" id="CHEBI:57945"/>
        <dbReference type="ChEBI" id="CHEBI:132124"/>
        <dbReference type="ChEBI" id="CHEBI:134225"/>
    </reaction>
</comment>
<comment type="caution">
    <text evidence="6">Lacks conserved residue(s) required for the propagation of feature annotation.</text>
</comment>
<dbReference type="KEGG" id="jeh:EJN90_06945"/>
<dbReference type="Proteomes" id="UP000273326">
    <property type="component" value="Chromosome"/>
</dbReference>
<dbReference type="InterPro" id="IPR029039">
    <property type="entry name" value="Flavoprotein-like_sf"/>
</dbReference>
<dbReference type="AlphaFoldDB" id="A0A3S9HAJ7"/>
<gene>
    <name evidence="6" type="primary">azoR</name>
    <name evidence="9" type="ORF">EJN90_06945</name>
</gene>
<comment type="function">
    <text evidence="6">Quinone reductase that provides resistance to thiol-specific stress caused by electrophilic quinones.</text>
</comment>
<dbReference type="HAMAP" id="MF_01216">
    <property type="entry name" value="Azoreductase_type1"/>
    <property type="match status" value="1"/>
</dbReference>
<dbReference type="GO" id="GO:0010181">
    <property type="term" value="F:FMN binding"/>
    <property type="evidence" value="ECO:0007669"/>
    <property type="project" value="UniProtKB-UniRule"/>
</dbReference>
<dbReference type="EMBL" id="CP034465">
    <property type="protein sequence ID" value="AZP04388.1"/>
    <property type="molecule type" value="Genomic_DNA"/>
</dbReference>
<evidence type="ECO:0000259" key="8">
    <source>
        <dbReference type="Pfam" id="PF02525"/>
    </source>
</evidence>
<evidence type="ECO:0000256" key="4">
    <source>
        <dbReference type="ARBA" id="ARBA00023027"/>
    </source>
</evidence>
<reference evidence="10" key="1">
    <citation type="submission" date="2018-12" db="EMBL/GenBank/DDBJ databases">
        <title>Complete genome sequencing of Jeotgalibaca sp. H21T32.</title>
        <authorList>
            <person name="Bae J.-W."/>
            <person name="Lee S.-Y."/>
        </authorList>
    </citation>
    <scope>NUCLEOTIDE SEQUENCE [LARGE SCALE GENOMIC DNA]</scope>
    <source>
        <strain evidence="10">H21T32</strain>
    </source>
</reference>
<feature type="coiled-coil region" evidence="7">
    <location>
        <begin position="61"/>
        <end position="88"/>
    </location>
</feature>
<dbReference type="EC" id="1.6.5.-" evidence="6"/>
<dbReference type="PANTHER" id="PTHR43741:SF4">
    <property type="entry name" value="FMN-DEPENDENT NADH:QUINONE OXIDOREDUCTASE"/>
    <property type="match status" value="1"/>
</dbReference>
<sequence>MKNILMVKANDRPAAESISSRMFETFFEEVKDNANLNVNVYDIYKEDMPYIGQDLFGAFGKMAANEELNEAEQRVIAANQKARDAFSEADVVVIAFPLWNLTIPAKLQTFIDYIFASGYAFKYDETGKMIALLPDKKIILLNARGGVYSTIETQAMEMSVNYLRNVFVGIFQNEIIDEIIIEGHNKAPEQAETIIQEGLEKVRQSAKRL</sequence>
<feature type="domain" description="Flavodoxin-like fold" evidence="8">
    <location>
        <begin position="2"/>
        <end position="204"/>
    </location>
</feature>
<evidence type="ECO:0000256" key="7">
    <source>
        <dbReference type="SAM" id="Coils"/>
    </source>
</evidence>
<keyword evidence="10" id="KW-1185">Reference proteome</keyword>
<proteinExistence type="inferred from homology"/>
<dbReference type="EC" id="1.7.1.17" evidence="6"/>
<comment type="similarity">
    <text evidence="6">Belongs to the azoreductase type 1 family.</text>
</comment>
<keyword evidence="2 6" id="KW-0288">FMN</keyword>
<keyword evidence="7" id="KW-0175">Coiled coil</keyword>